<dbReference type="Gene3D" id="1.10.510.10">
    <property type="entry name" value="Transferase(Phosphotransferase) domain 1"/>
    <property type="match status" value="1"/>
</dbReference>
<dbReference type="EC" id="2.7.11.1" evidence="1"/>
<evidence type="ECO:0000256" key="5">
    <source>
        <dbReference type="ARBA" id="ARBA00022777"/>
    </source>
</evidence>
<keyword evidence="5" id="KW-0418">Kinase</keyword>
<evidence type="ECO:0000256" key="2">
    <source>
        <dbReference type="ARBA" id="ARBA00022527"/>
    </source>
</evidence>
<dbReference type="Pfam" id="PF00069">
    <property type="entry name" value="Pkinase"/>
    <property type="match status" value="2"/>
</dbReference>
<evidence type="ECO:0000256" key="8">
    <source>
        <dbReference type="ARBA" id="ARBA00048679"/>
    </source>
</evidence>
<keyword evidence="13" id="KW-1185">Reference proteome</keyword>
<evidence type="ECO:0000259" key="11">
    <source>
        <dbReference type="PROSITE" id="PS50011"/>
    </source>
</evidence>
<evidence type="ECO:0000313" key="12">
    <source>
        <dbReference type="EMBL" id="CAH0098427.1"/>
    </source>
</evidence>
<feature type="compositionally biased region" description="Basic and acidic residues" evidence="10">
    <location>
        <begin position="32"/>
        <end position="52"/>
    </location>
</feature>
<organism evidence="12 13">
    <name type="scientific">Daphnia galeata</name>
    <dbReference type="NCBI Taxonomy" id="27404"/>
    <lineage>
        <taxon>Eukaryota</taxon>
        <taxon>Metazoa</taxon>
        <taxon>Ecdysozoa</taxon>
        <taxon>Arthropoda</taxon>
        <taxon>Crustacea</taxon>
        <taxon>Branchiopoda</taxon>
        <taxon>Diplostraca</taxon>
        <taxon>Cladocera</taxon>
        <taxon>Anomopoda</taxon>
        <taxon>Daphniidae</taxon>
        <taxon>Daphnia</taxon>
    </lineage>
</organism>
<name>A0A8J2W961_9CRUS</name>
<dbReference type="GO" id="GO:0005737">
    <property type="term" value="C:cytoplasm"/>
    <property type="evidence" value="ECO:0007669"/>
    <property type="project" value="TreeGrafter"/>
</dbReference>
<dbReference type="PANTHER" id="PTHR47634">
    <property type="entry name" value="PROTEIN KINASE DOMAIN-CONTAINING PROTEIN-RELATED"/>
    <property type="match status" value="1"/>
</dbReference>
<keyword evidence="4 9" id="KW-0547">Nucleotide-binding</keyword>
<feature type="domain" description="Protein kinase" evidence="11">
    <location>
        <begin position="112"/>
        <end position="501"/>
    </location>
</feature>
<comment type="caution">
    <text evidence="12">The sequence shown here is derived from an EMBL/GenBank/DDBJ whole genome shotgun (WGS) entry which is preliminary data.</text>
</comment>
<feature type="region of interest" description="Disordered" evidence="10">
    <location>
        <begin position="1"/>
        <end position="66"/>
    </location>
</feature>
<sequence length="504" mass="56695">MDEKMAKQSTRPSASSKGQRSQVSTTPNAKLNKNEISRLNKEPPEKKSKKDPNYNPSVKPAAVKRRVDESTIPEKLEEEILCYDDKEQEDPTDYAVGGFYPVMIGDLFHERYYVLCKLGWGTFSTVWLCWDLIGKRYVALKIVKSNYIDTKSAQHEIKNLRCVGKRKKIVQLLDDFKVTGVNGTHICIVFEVLGHSILKFIRPKVGIPLPIVKTIIRQVLEGLDELHTKCGIVHTDIKPENILVCVDDLFVQKLAANAWKCHRTGMKLAGSLVSSFPQNLQSSSENTNVNQKKVEEMTHLLLSQLQHLESAVSHPSSSDSLVDSLPDSVNKVCSSDLVVKIVDLGSACCSELISNCSGTIQTRPYRCLESLICAEYGPPVDIWSTACMAFELATGDYLFFPEAGDHYSKDEDHLALITELLGEIPKDIWTSGKMTHLYFTETGGFRNIKTLEQWGLCEVLIEKYRWLPREARDFAEFLHSLLAFDPKQRATASECLLHPWLTGA</sequence>
<dbReference type="GO" id="GO:0004674">
    <property type="term" value="F:protein serine/threonine kinase activity"/>
    <property type="evidence" value="ECO:0007669"/>
    <property type="project" value="UniProtKB-KW"/>
</dbReference>
<dbReference type="GO" id="GO:0005634">
    <property type="term" value="C:nucleus"/>
    <property type="evidence" value="ECO:0007669"/>
    <property type="project" value="TreeGrafter"/>
</dbReference>
<evidence type="ECO:0000256" key="3">
    <source>
        <dbReference type="ARBA" id="ARBA00022679"/>
    </source>
</evidence>
<evidence type="ECO:0000256" key="6">
    <source>
        <dbReference type="ARBA" id="ARBA00022840"/>
    </source>
</evidence>
<dbReference type="SUPFAM" id="SSF56112">
    <property type="entry name" value="Protein kinase-like (PK-like)"/>
    <property type="match status" value="1"/>
</dbReference>
<dbReference type="PANTHER" id="PTHR47634:SF9">
    <property type="entry name" value="PROTEIN KINASE DOMAIN-CONTAINING PROTEIN-RELATED"/>
    <property type="match status" value="1"/>
</dbReference>
<evidence type="ECO:0000313" key="13">
    <source>
        <dbReference type="Proteomes" id="UP000789390"/>
    </source>
</evidence>
<dbReference type="FunFam" id="1.10.510.10:FF:000275">
    <property type="entry name" value="SRSF protein kinase 2 isoform X3"/>
    <property type="match status" value="1"/>
</dbReference>
<reference evidence="12" key="1">
    <citation type="submission" date="2021-11" db="EMBL/GenBank/DDBJ databases">
        <authorList>
            <person name="Schell T."/>
        </authorList>
    </citation>
    <scope>NUCLEOTIDE SEQUENCE</scope>
    <source>
        <strain evidence="12">M5</strain>
    </source>
</reference>
<evidence type="ECO:0000256" key="4">
    <source>
        <dbReference type="ARBA" id="ARBA00022741"/>
    </source>
</evidence>
<dbReference type="GO" id="GO:0005524">
    <property type="term" value="F:ATP binding"/>
    <property type="evidence" value="ECO:0007669"/>
    <property type="project" value="UniProtKB-UniRule"/>
</dbReference>
<feature type="compositionally biased region" description="Polar residues" evidence="10">
    <location>
        <begin position="7"/>
        <end position="31"/>
    </location>
</feature>
<dbReference type="EMBL" id="CAKKLH010000002">
    <property type="protein sequence ID" value="CAH0098427.1"/>
    <property type="molecule type" value="Genomic_DNA"/>
</dbReference>
<dbReference type="PROSITE" id="PS00108">
    <property type="entry name" value="PROTEIN_KINASE_ST"/>
    <property type="match status" value="1"/>
</dbReference>
<dbReference type="GO" id="GO:0050684">
    <property type="term" value="P:regulation of mRNA processing"/>
    <property type="evidence" value="ECO:0007669"/>
    <property type="project" value="TreeGrafter"/>
</dbReference>
<dbReference type="Proteomes" id="UP000789390">
    <property type="component" value="Unassembled WGS sequence"/>
</dbReference>
<evidence type="ECO:0000256" key="9">
    <source>
        <dbReference type="PROSITE-ProRule" id="PRU10141"/>
    </source>
</evidence>
<dbReference type="SMART" id="SM00220">
    <property type="entry name" value="S_TKc"/>
    <property type="match status" value="1"/>
</dbReference>
<dbReference type="FunFam" id="3.30.200.20:FF:000770">
    <property type="entry name" value="SRSF protein kinase 2"/>
    <property type="match status" value="1"/>
</dbReference>
<keyword evidence="3" id="KW-0808">Transferase</keyword>
<dbReference type="AlphaFoldDB" id="A0A8J2W961"/>
<proteinExistence type="predicted"/>
<dbReference type="OrthoDB" id="2649at2759"/>
<keyword evidence="2" id="KW-0723">Serine/threonine-protein kinase</keyword>
<gene>
    <name evidence="12" type="ORF">DGAL_LOCUS505</name>
</gene>
<protein>
    <recommendedName>
        <fullName evidence="1">non-specific serine/threonine protein kinase</fullName>
        <ecNumber evidence="1">2.7.11.1</ecNumber>
    </recommendedName>
</protein>
<comment type="catalytic activity">
    <reaction evidence="8">
        <text>L-seryl-[protein] + ATP = O-phospho-L-seryl-[protein] + ADP + H(+)</text>
        <dbReference type="Rhea" id="RHEA:17989"/>
        <dbReference type="Rhea" id="RHEA-COMP:9863"/>
        <dbReference type="Rhea" id="RHEA-COMP:11604"/>
        <dbReference type="ChEBI" id="CHEBI:15378"/>
        <dbReference type="ChEBI" id="CHEBI:29999"/>
        <dbReference type="ChEBI" id="CHEBI:30616"/>
        <dbReference type="ChEBI" id="CHEBI:83421"/>
        <dbReference type="ChEBI" id="CHEBI:456216"/>
        <dbReference type="EC" id="2.7.11.1"/>
    </reaction>
</comment>
<dbReference type="InterPro" id="IPR000719">
    <property type="entry name" value="Prot_kinase_dom"/>
</dbReference>
<accession>A0A8J2W961</accession>
<dbReference type="PROSITE" id="PS00107">
    <property type="entry name" value="PROTEIN_KINASE_ATP"/>
    <property type="match status" value="1"/>
</dbReference>
<dbReference type="InterPro" id="IPR017441">
    <property type="entry name" value="Protein_kinase_ATP_BS"/>
</dbReference>
<dbReference type="InterPro" id="IPR011009">
    <property type="entry name" value="Kinase-like_dom_sf"/>
</dbReference>
<dbReference type="InterPro" id="IPR051334">
    <property type="entry name" value="SRPK"/>
</dbReference>
<feature type="binding site" evidence="9">
    <location>
        <position position="141"/>
    </location>
    <ligand>
        <name>ATP</name>
        <dbReference type="ChEBI" id="CHEBI:30616"/>
    </ligand>
</feature>
<dbReference type="InterPro" id="IPR008271">
    <property type="entry name" value="Ser/Thr_kinase_AS"/>
</dbReference>
<comment type="catalytic activity">
    <reaction evidence="7">
        <text>L-threonyl-[protein] + ATP = O-phospho-L-threonyl-[protein] + ADP + H(+)</text>
        <dbReference type="Rhea" id="RHEA:46608"/>
        <dbReference type="Rhea" id="RHEA-COMP:11060"/>
        <dbReference type="Rhea" id="RHEA-COMP:11605"/>
        <dbReference type="ChEBI" id="CHEBI:15378"/>
        <dbReference type="ChEBI" id="CHEBI:30013"/>
        <dbReference type="ChEBI" id="CHEBI:30616"/>
        <dbReference type="ChEBI" id="CHEBI:61977"/>
        <dbReference type="ChEBI" id="CHEBI:456216"/>
        <dbReference type="EC" id="2.7.11.1"/>
    </reaction>
</comment>
<evidence type="ECO:0000256" key="7">
    <source>
        <dbReference type="ARBA" id="ARBA00047899"/>
    </source>
</evidence>
<dbReference type="Gene3D" id="3.30.200.20">
    <property type="entry name" value="Phosphorylase Kinase, domain 1"/>
    <property type="match status" value="1"/>
</dbReference>
<evidence type="ECO:0000256" key="1">
    <source>
        <dbReference type="ARBA" id="ARBA00012513"/>
    </source>
</evidence>
<keyword evidence="6 9" id="KW-0067">ATP-binding</keyword>
<dbReference type="GO" id="GO:0000245">
    <property type="term" value="P:spliceosomal complex assembly"/>
    <property type="evidence" value="ECO:0007669"/>
    <property type="project" value="TreeGrafter"/>
</dbReference>
<dbReference type="PROSITE" id="PS50011">
    <property type="entry name" value="PROTEIN_KINASE_DOM"/>
    <property type="match status" value="1"/>
</dbReference>
<evidence type="ECO:0000256" key="10">
    <source>
        <dbReference type="SAM" id="MobiDB-lite"/>
    </source>
</evidence>